<feature type="compositionally biased region" description="Pro residues" evidence="1">
    <location>
        <begin position="208"/>
        <end position="218"/>
    </location>
</feature>
<proteinExistence type="predicted"/>
<evidence type="ECO:0000313" key="3">
    <source>
        <dbReference type="Proteomes" id="UP001642260"/>
    </source>
</evidence>
<protein>
    <submittedName>
        <fullName evidence="2">Uncharacterized protein</fullName>
    </submittedName>
</protein>
<evidence type="ECO:0000313" key="2">
    <source>
        <dbReference type="EMBL" id="CAH8333626.1"/>
    </source>
</evidence>
<sequence length="229" mass="24230">MKEREIGNPWFPTDSPSALIPPPTTAGCPLIPPPDPPPDPPPAFVNHFPSLQQSIASPPLSKKQISRGLGTATVVLAGCKPPFNSVPDLPLAQSPSSTTDCAPRVESDLALTASSSVPFDQFKGFTILPPKKNSHSSPVVNSASNNPFPRPPPNPQPTNSSTTSNQNTTSQPQPPSQNSPPPPQPQPQSQNTTHHSYAQKAKSGTIDPSPPLPSPPPFTLHCPPFIFYC</sequence>
<evidence type="ECO:0000256" key="1">
    <source>
        <dbReference type="SAM" id="MobiDB-lite"/>
    </source>
</evidence>
<feature type="compositionally biased region" description="Low complexity" evidence="1">
    <location>
        <begin position="157"/>
        <end position="171"/>
    </location>
</feature>
<dbReference type="AlphaFoldDB" id="A0ABC8JNP3"/>
<accession>A0ABC8JNP3</accession>
<organism evidence="2 3">
    <name type="scientific">Eruca vesicaria subsp. sativa</name>
    <name type="common">Garden rocket</name>
    <name type="synonym">Eruca sativa</name>
    <dbReference type="NCBI Taxonomy" id="29727"/>
    <lineage>
        <taxon>Eukaryota</taxon>
        <taxon>Viridiplantae</taxon>
        <taxon>Streptophyta</taxon>
        <taxon>Embryophyta</taxon>
        <taxon>Tracheophyta</taxon>
        <taxon>Spermatophyta</taxon>
        <taxon>Magnoliopsida</taxon>
        <taxon>eudicotyledons</taxon>
        <taxon>Gunneridae</taxon>
        <taxon>Pentapetalae</taxon>
        <taxon>rosids</taxon>
        <taxon>malvids</taxon>
        <taxon>Brassicales</taxon>
        <taxon>Brassicaceae</taxon>
        <taxon>Brassiceae</taxon>
        <taxon>Eruca</taxon>
    </lineage>
</organism>
<feature type="region of interest" description="Disordered" evidence="1">
    <location>
        <begin position="80"/>
        <end position="219"/>
    </location>
</feature>
<feature type="compositionally biased region" description="Pro residues" evidence="1">
    <location>
        <begin position="19"/>
        <end position="43"/>
    </location>
</feature>
<keyword evidence="3" id="KW-1185">Reference proteome</keyword>
<feature type="compositionally biased region" description="Low complexity" evidence="1">
    <location>
        <begin position="135"/>
        <end position="147"/>
    </location>
</feature>
<dbReference type="EMBL" id="CAKOAT010121821">
    <property type="protein sequence ID" value="CAH8333626.1"/>
    <property type="molecule type" value="Genomic_DNA"/>
</dbReference>
<feature type="compositionally biased region" description="Pro residues" evidence="1">
    <location>
        <begin position="172"/>
        <end position="186"/>
    </location>
</feature>
<feature type="region of interest" description="Disordered" evidence="1">
    <location>
        <begin position="1"/>
        <end position="44"/>
    </location>
</feature>
<dbReference type="Proteomes" id="UP001642260">
    <property type="component" value="Unassembled WGS sequence"/>
</dbReference>
<reference evidence="2 3" key="1">
    <citation type="submission" date="2022-03" db="EMBL/GenBank/DDBJ databases">
        <authorList>
            <person name="Macdonald S."/>
            <person name="Ahmed S."/>
            <person name="Newling K."/>
        </authorList>
    </citation>
    <scope>NUCLEOTIDE SEQUENCE [LARGE SCALE GENOMIC DNA]</scope>
</reference>
<name>A0ABC8JNP3_ERUVS</name>
<gene>
    <name evidence="2" type="ORF">ERUC_LOCUS12922</name>
</gene>
<dbReference type="PROSITE" id="PS51257">
    <property type="entry name" value="PROKAR_LIPOPROTEIN"/>
    <property type="match status" value="1"/>
</dbReference>
<comment type="caution">
    <text evidence="2">The sequence shown here is derived from an EMBL/GenBank/DDBJ whole genome shotgun (WGS) entry which is preliminary data.</text>
</comment>